<evidence type="ECO:0000256" key="2">
    <source>
        <dbReference type="ARBA" id="ARBA00023315"/>
    </source>
</evidence>
<dbReference type="eggNOG" id="COG0456">
    <property type="taxonomic scope" value="Bacteria"/>
</dbReference>
<keyword evidence="1 5" id="KW-0808">Transferase</keyword>
<dbReference type="InterPro" id="IPR016181">
    <property type="entry name" value="Acyl_CoA_acyltransferase"/>
</dbReference>
<keyword evidence="6" id="KW-1185">Reference proteome</keyword>
<dbReference type="PROSITE" id="PS51186">
    <property type="entry name" value="GNAT"/>
    <property type="match status" value="1"/>
</dbReference>
<dbReference type="PANTHER" id="PTHR43420">
    <property type="entry name" value="ACETYLTRANSFERASE"/>
    <property type="match status" value="1"/>
</dbReference>
<feature type="compositionally biased region" description="Low complexity" evidence="3">
    <location>
        <begin position="1"/>
        <end position="22"/>
    </location>
</feature>
<dbReference type="PANTHER" id="PTHR43420:SF12">
    <property type="entry name" value="N-ACETYLTRANSFERASE DOMAIN-CONTAINING PROTEIN"/>
    <property type="match status" value="1"/>
</dbReference>
<dbReference type="CDD" id="cd04301">
    <property type="entry name" value="NAT_SF"/>
    <property type="match status" value="1"/>
</dbReference>
<organism evidence="5 6">
    <name type="scientific">Actinomyces massiliensis F0489</name>
    <dbReference type="NCBI Taxonomy" id="1125718"/>
    <lineage>
        <taxon>Bacteria</taxon>
        <taxon>Bacillati</taxon>
        <taxon>Actinomycetota</taxon>
        <taxon>Actinomycetes</taxon>
        <taxon>Actinomycetales</taxon>
        <taxon>Actinomycetaceae</taxon>
        <taxon>Actinomyces</taxon>
    </lineage>
</organism>
<evidence type="ECO:0000256" key="1">
    <source>
        <dbReference type="ARBA" id="ARBA00022679"/>
    </source>
</evidence>
<dbReference type="Pfam" id="PF00583">
    <property type="entry name" value="Acetyltransf_1"/>
    <property type="match status" value="1"/>
</dbReference>
<sequence>MSDPPSSSSPSVSPDSSEPPYSADAPSSDAPDREDQGPGAAQGPGRASADVEGAGDALPGDAVLRPMGWLDVPAVAAAEEALFGAEAWSPALLRTELAAASGPAADRYYLVAERMPRMSGRGSAGAGADSALDGVNAPGGELLGYAGLWFGDGAGDADLLTIATLPAARRRGVATAMLTRLVGRARQAGCGAVLLEVRVSNTGAQALYRRHGFVPIGRRRRYYLAPVEDALVMRVDIGAHCAPGPAGPAELAGPVGPVGAEAVDADLRGGRMRRRGPGD</sequence>
<dbReference type="GO" id="GO:0016747">
    <property type="term" value="F:acyltransferase activity, transferring groups other than amino-acyl groups"/>
    <property type="evidence" value="ECO:0007669"/>
    <property type="project" value="InterPro"/>
</dbReference>
<feature type="domain" description="N-acetyltransferase" evidence="4">
    <location>
        <begin position="62"/>
        <end position="238"/>
    </location>
</feature>
<keyword evidence="2" id="KW-0012">Acyltransferase</keyword>
<dbReference type="InterPro" id="IPR050680">
    <property type="entry name" value="YpeA/RimI_acetyltransf"/>
</dbReference>
<dbReference type="PATRIC" id="fig|1125718.3.peg.1409"/>
<gene>
    <name evidence="5" type="ORF">HMPREF1318_2494</name>
</gene>
<evidence type="ECO:0000256" key="3">
    <source>
        <dbReference type="SAM" id="MobiDB-lite"/>
    </source>
</evidence>
<dbReference type="EMBL" id="AKFT01000110">
    <property type="protein sequence ID" value="EJF44455.1"/>
    <property type="molecule type" value="Genomic_DNA"/>
</dbReference>
<dbReference type="Gene3D" id="3.40.630.30">
    <property type="match status" value="1"/>
</dbReference>
<comment type="caution">
    <text evidence="5">The sequence shown here is derived from an EMBL/GenBank/DDBJ whole genome shotgun (WGS) entry which is preliminary data.</text>
</comment>
<proteinExistence type="predicted"/>
<evidence type="ECO:0000313" key="5">
    <source>
        <dbReference type="EMBL" id="EJF44455.1"/>
    </source>
</evidence>
<protein>
    <submittedName>
        <fullName evidence="5">Acetyltransferase, GNAT family</fullName>
    </submittedName>
</protein>
<feature type="region of interest" description="Disordered" evidence="3">
    <location>
        <begin position="1"/>
        <end position="57"/>
    </location>
</feature>
<dbReference type="InterPro" id="IPR000182">
    <property type="entry name" value="GNAT_dom"/>
</dbReference>
<evidence type="ECO:0000259" key="4">
    <source>
        <dbReference type="PROSITE" id="PS51186"/>
    </source>
</evidence>
<name>J1HF82_9ACTO</name>
<evidence type="ECO:0000313" key="6">
    <source>
        <dbReference type="Proteomes" id="UP000002941"/>
    </source>
</evidence>
<reference evidence="5 6" key="1">
    <citation type="submission" date="2012-05" db="EMBL/GenBank/DDBJ databases">
        <authorList>
            <person name="Harkins D.M."/>
            <person name="Madupu R."/>
            <person name="Durkin A.S."/>
            <person name="Torralba M."/>
            <person name="Methe B."/>
            <person name="Sutton G.G."/>
            <person name="Nelson K.E."/>
        </authorList>
    </citation>
    <scope>NUCLEOTIDE SEQUENCE [LARGE SCALE GENOMIC DNA]</scope>
    <source>
        <strain evidence="5 6">F0489</strain>
    </source>
</reference>
<dbReference type="SUPFAM" id="SSF55729">
    <property type="entry name" value="Acyl-CoA N-acyltransferases (Nat)"/>
    <property type="match status" value="1"/>
</dbReference>
<dbReference type="Proteomes" id="UP000002941">
    <property type="component" value="Unassembled WGS sequence"/>
</dbReference>
<dbReference type="AlphaFoldDB" id="J1HF82"/>
<accession>J1HF82</accession>